<name>A0A0W0ZRU7_9GAMM</name>
<evidence type="ECO:0000313" key="4">
    <source>
        <dbReference type="Proteomes" id="UP000054926"/>
    </source>
</evidence>
<dbReference type="PATRIC" id="fig|947033.5.peg.17"/>
<protein>
    <submittedName>
        <fullName evidence="3">Uncharacterized protein</fullName>
    </submittedName>
</protein>
<organism evidence="3 4">
    <name type="scientific">Legionella steelei</name>
    <dbReference type="NCBI Taxonomy" id="947033"/>
    <lineage>
        <taxon>Bacteria</taxon>
        <taxon>Pseudomonadati</taxon>
        <taxon>Pseudomonadota</taxon>
        <taxon>Gammaproteobacteria</taxon>
        <taxon>Legionellales</taxon>
        <taxon>Legionellaceae</taxon>
        <taxon>Legionella</taxon>
    </lineage>
</organism>
<dbReference type="AlphaFoldDB" id="A0A0W0ZRU7"/>
<keyword evidence="4" id="KW-1185">Reference proteome</keyword>
<dbReference type="PROSITE" id="PS51257">
    <property type="entry name" value="PROKAR_LIPOPROTEIN"/>
    <property type="match status" value="1"/>
</dbReference>
<feature type="signal peptide" evidence="2">
    <location>
        <begin position="1"/>
        <end position="31"/>
    </location>
</feature>
<evidence type="ECO:0000256" key="1">
    <source>
        <dbReference type="SAM" id="MobiDB-lite"/>
    </source>
</evidence>
<proteinExistence type="predicted"/>
<dbReference type="EMBL" id="LNYY01000001">
    <property type="protein sequence ID" value="KTD71730.1"/>
    <property type="molecule type" value="Genomic_DNA"/>
</dbReference>
<sequence length="51" mass="5343">MRILGTFKVIIALVTLVSSMLLFSSCASSTAAGSSQNTSQTDKIGYGGHYE</sequence>
<gene>
    <name evidence="3" type="ORF">Lste_0015</name>
</gene>
<feature type="region of interest" description="Disordered" evidence="1">
    <location>
        <begin position="29"/>
        <end position="51"/>
    </location>
</feature>
<evidence type="ECO:0000256" key="2">
    <source>
        <dbReference type="SAM" id="SignalP"/>
    </source>
</evidence>
<comment type="caution">
    <text evidence="3">The sequence shown here is derived from an EMBL/GenBank/DDBJ whole genome shotgun (WGS) entry which is preliminary data.</text>
</comment>
<dbReference type="Proteomes" id="UP000054926">
    <property type="component" value="Unassembled WGS sequence"/>
</dbReference>
<accession>A0A0W0ZRU7</accession>
<reference evidence="3 4" key="1">
    <citation type="submission" date="2015-11" db="EMBL/GenBank/DDBJ databases">
        <title>Genomic analysis of 38 Legionella species identifies large and diverse effector repertoires.</title>
        <authorList>
            <person name="Burstein D."/>
            <person name="Amaro F."/>
            <person name="Zusman T."/>
            <person name="Lifshitz Z."/>
            <person name="Cohen O."/>
            <person name="Gilbert J.A."/>
            <person name="Pupko T."/>
            <person name="Shuman H.A."/>
            <person name="Segal G."/>
        </authorList>
    </citation>
    <scope>NUCLEOTIDE SEQUENCE [LARGE SCALE GENOMIC DNA]</scope>
    <source>
        <strain evidence="3 4">IMVS3376</strain>
    </source>
</reference>
<feature type="chain" id="PRO_5006918985" evidence="2">
    <location>
        <begin position="32"/>
        <end position="51"/>
    </location>
</feature>
<keyword evidence="2" id="KW-0732">Signal</keyword>
<evidence type="ECO:0000313" key="3">
    <source>
        <dbReference type="EMBL" id="KTD71730.1"/>
    </source>
</evidence>